<dbReference type="HOGENOM" id="CLU_027234_0_0_1"/>
<evidence type="ECO:0000313" key="9">
    <source>
        <dbReference type="WormBase" id="CBG01282"/>
    </source>
</evidence>
<feature type="transmembrane region" description="Helical" evidence="5">
    <location>
        <begin position="120"/>
        <end position="139"/>
    </location>
</feature>
<evidence type="ECO:0000313" key="8">
    <source>
        <dbReference type="Proteomes" id="UP000008549"/>
    </source>
</evidence>
<name>A8WQ14_CAEBR</name>
<dbReference type="EMBL" id="HE601256">
    <property type="protein sequence ID" value="CAP22572.2"/>
    <property type="molecule type" value="Genomic_DNA"/>
</dbReference>
<evidence type="ECO:0000256" key="2">
    <source>
        <dbReference type="ARBA" id="ARBA00022692"/>
    </source>
</evidence>
<evidence type="ECO:0000256" key="1">
    <source>
        <dbReference type="ARBA" id="ARBA00004370"/>
    </source>
</evidence>
<feature type="domain" description="G-protein coupled receptors family 1 profile" evidence="6">
    <location>
        <begin position="21"/>
        <end position="229"/>
    </location>
</feature>
<dbReference type="OMA" id="YEILACY"/>
<accession>A8WQ14</accession>
<keyword evidence="8" id="KW-1185">Reference proteome</keyword>
<gene>
    <name evidence="7 9" type="ORF">CBG01282</name>
    <name evidence="7" type="ORF">CBG_01282</name>
</gene>
<dbReference type="CDD" id="cd00637">
    <property type="entry name" value="7tm_classA_rhodopsin-like"/>
    <property type="match status" value="2"/>
</dbReference>
<dbReference type="CTD" id="8578039"/>
<feature type="transmembrane region" description="Helical" evidence="5">
    <location>
        <begin position="175"/>
        <end position="192"/>
    </location>
</feature>
<dbReference type="InterPro" id="IPR017452">
    <property type="entry name" value="GPCR_Rhodpsn_7TM"/>
</dbReference>
<dbReference type="KEGG" id="cbr:CBG_01282"/>
<dbReference type="Gene3D" id="1.20.1070.10">
    <property type="entry name" value="Rhodopsin 7-helix transmembrane proteins"/>
    <property type="match status" value="2"/>
</dbReference>
<feature type="transmembrane region" description="Helical" evidence="5">
    <location>
        <begin position="6"/>
        <end position="26"/>
    </location>
</feature>
<evidence type="ECO:0000259" key="6">
    <source>
        <dbReference type="PROSITE" id="PS50262"/>
    </source>
</evidence>
<dbReference type="eggNOG" id="ENOG502TJD9">
    <property type="taxonomic scope" value="Eukaryota"/>
</dbReference>
<reference evidence="7 8" key="2">
    <citation type="journal article" date="2011" name="PLoS Genet.">
        <title>Caenorhabditis briggsae recombinant inbred line genotypes reveal inter-strain incompatibility and the evolution of recombination.</title>
        <authorList>
            <person name="Ross J.A."/>
            <person name="Koboldt D.C."/>
            <person name="Staisch J.E."/>
            <person name="Chamberlin H.M."/>
            <person name="Gupta B.P."/>
            <person name="Miller R.D."/>
            <person name="Baird S.E."/>
            <person name="Haag E.S."/>
        </authorList>
    </citation>
    <scope>NUCLEOTIDE SEQUENCE [LARGE SCALE GENOMIC DNA]</scope>
    <source>
        <strain evidence="7 8">AF16</strain>
    </source>
</reference>
<feature type="transmembrane region" description="Helical" evidence="5">
    <location>
        <begin position="424"/>
        <end position="444"/>
    </location>
</feature>
<reference evidence="7 8" key="1">
    <citation type="journal article" date="2003" name="PLoS Biol.">
        <title>The genome sequence of Caenorhabditis briggsae: a platform for comparative genomics.</title>
        <authorList>
            <person name="Stein L.D."/>
            <person name="Bao Z."/>
            <person name="Blasiar D."/>
            <person name="Blumenthal T."/>
            <person name="Brent M.R."/>
            <person name="Chen N."/>
            <person name="Chinwalla A."/>
            <person name="Clarke L."/>
            <person name="Clee C."/>
            <person name="Coghlan A."/>
            <person name="Coulson A."/>
            <person name="D'Eustachio P."/>
            <person name="Fitch D.H."/>
            <person name="Fulton L.A."/>
            <person name="Fulton R.E."/>
            <person name="Griffiths-Jones S."/>
            <person name="Harris T.W."/>
            <person name="Hillier L.W."/>
            <person name="Kamath R."/>
            <person name="Kuwabara P.E."/>
            <person name="Mardis E.R."/>
            <person name="Marra M.A."/>
            <person name="Miner T.L."/>
            <person name="Minx P."/>
            <person name="Mullikin J.C."/>
            <person name="Plumb R.W."/>
            <person name="Rogers J."/>
            <person name="Schein J.E."/>
            <person name="Sohrmann M."/>
            <person name="Spieth J."/>
            <person name="Stajich J.E."/>
            <person name="Wei C."/>
            <person name="Willey D."/>
            <person name="Wilson R.K."/>
            <person name="Durbin R."/>
            <person name="Waterston R.H."/>
        </authorList>
    </citation>
    <scope>NUCLEOTIDE SEQUENCE [LARGE SCALE GENOMIC DNA]</scope>
    <source>
        <strain evidence="7 8">AF16</strain>
    </source>
</reference>
<evidence type="ECO:0000256" key="4">
    <source>
        <dbReference type="ARBA" id="ARBA00023136"/>
    </source>
</evidence>
<feature type="transmembrane region" description="Helical" evidence="5">
    <location>
        <begin position="79"/>
        <end position="99"/>
    </location>
</feature>
<keyword evidence="2 5" id="KW-0812">Transmembrane</keyword>
<dbReference type="InterPro" id="IPR019430">
    <property type="entry name" value="7TM_GPCR_serpentine_rcpt_Srx"/>
</dbReference>
<dbReference type="RefSeq" id="XP_045091797.1">
    <property type="nucleotide sequence ID" value="XM_045236928.1"/>
</dbReference>
<dbReference type="PANTHER" id="PTHR23017:SF18">
    <property type="entry name" value="G-PROTEIN COUPLED RECEPTORS FAMILY 1 PROFILE DOMAIN-CONTAINING PROTEIN"/>
    <property type="match status" value="1"/>
</dbReference>
<feature type="transmembrane region" description="Helical" evidence="5">
    <location>
        <begin position="499"/>
        <end position="516"/>
    </location>
</feature>
<feature type="transmembrane region" description="Helical" evidence="5">
    <location>
        <begin position="264"/>
        <end position="284"/>
    </location>
</feature>
<organism evidence="7 8">
    <name type="scientific">Caenorhabditis briggsae</name>
    <dbReference type="NCBI Taxonomy" id="6238"/>
    <lineage>
        <taxon>Eukaryota</taxon>
        <taxon>Metazoa</taxon>
        <taxon>Ecdysozoa</taxon>
        <taxon>Nematoda</taxon>
        <taxon>Chromadorea</taxon>
        <taxon>Rhabditida</taxon>
        <taxon>Rhabditina</taxon>
        <taxon>Rhabditomorpha</taxon>
        <taxon>Rhabditoidea</taxon>
        <taxon>Rhabditidae</taxon>
        <taxon>Peloderinae</taxon>
        <taxon>Caenorhabditis</taxon>
    </lineage>
</organism>
<dbReference type="Proteomes" id="UP000008549">
    <property type="component" value="Unassembled WGS sequence"/>
</dbReference>
<sequence length="518" mass="59616">MDDFSQTAFALFPMSLLGFFTNWFVFQSLLRLRSFRHSFGYLSASQSLADAIHSTAFLFFFCPMILLNQSLLQRNANHLGFIILGCYELSLYTHLAISINRVCAVWIPRDYSKVFNTRNTIVIIVIIWVIFVSLNFWFYEYLCDIIYDPSSYSLTFGQTETCGYVALYGDLLKNLISLFLLVIFDVVTLIGVRKTRVSIGIGSNVQEKISNREKRFLKQIIVQSIIFVLELSSYFFILQLTNDPTVFFFSTTFAYCTVHVLDGWGQNTVIIGFIVNWAVFYSFLKLKSMIHSFGYLSANQALADAILCTTHLFYSCPMILIDSRIMKDFSHIHGFLSLYSYELSVVSHFIISCNRFCAVWMPLKYSSVFSVKHTCWMICTIWILLGSSNGFLFVYVCQIKYDDKRRAIAFTATELCGNVAWYRVFLKNSIVVCIFIIIDIVTVIKVRKVRLFAAGNRNKNNESISEREKRFLKQTISQGTIFMMELITWFSIAKITSNQVIIFLLSGYAFIAVHVLDG</sequence>
<evidence type="ECO:0000313" key="7">
    <source>
        <dbReference type="EMBL" id="CAP22572.2"/>
    </source>
</evidence>
<feature type="transmembrane region" description="Helical" evidence="5">
    <location>
        <begin position="375"/>
        <end position="396"/>
    </location>
</feature>
<dbReference type="Pfam" id="PF10328">
    <property type="entry name" value="7TM_GPCR_Srx"/>
    <property type="match status" value="2"/>
</dbReference>
<feature type="domain" description="G-protein coupled receptors family 1 profile" evidence="6">
    <location>
        <begin position="275"/>
        <end position="518"/>
    </location>
</feature>
<feature type="transmembrane region" description="Helical" evidence="5">
    <location>
        <begin position="220"/>
        <end position="240"/>
    </location>
</feature>
<dbReference type="PROSITE" id="PS50262">
    <property type="entry name" value="G_PROTEIN_RECEP_F1_2"/>
    <property type="match status" value="2"/>
</dbReference>
<dbReference type="GeneID" id="8578039"/>
<evidence type="ECO:0000256" key="3">
    <source>
        <dbReference type="ARBA" id="ARBA00022989"/>
    </source>
</evidence>
<protein>
    <submittedName>
        <fullName evidence="7">Protein CBG01282</fullName>
    </submittedName>
</protein>
<dbReference type="SUPFAM" id="SSF81321">
    <property type="entry name" value="Family A G protein-coupled receptor-like"/>
    <property type="match status" value="2"/>
</dbReference>
<dbReference type="WormBase" id="CBG01282">
    <property type="protein sequence ID" value="CBP49697"/>
    <property type="gene ID" value="WBGene00024543"/>
</dbReference>
<dbReference type="GO" id="GO:0016020">
    <property type="term" value="C:membrane"/>
    <property type="evidence" value="ECO:0007669"/>
    <property type="project" value="UniProtKB-SubCell"/>
</dbReference>
<feature type="transmembrane region" description="Helical" evidence="5">
    <location>
        <begin position="47"/>
        <end position="67"/>
    </location>
</feature>
<dbReference type="AlphaFoldDB" id="A8WQ14"/>
<dbReference type="InParanoid" id="A8WQ14"/>
<evidence type="ECO:0000256" key="5">
    <source>
        <dbReference type="SAM" id="Phobius"/>
    </source>
</evidence>
<comment type="subcellular location">
    <subcellularLocation>
        <location evidence="1">Membrane</location>
    </subcellularLocation>
</comment>
<keyword evidence="3 5" id="KW-1133">Transmembrane helix</keyword>
<dbReference type="PANTHER" id="PTHR23017">
    <property type="entry name" value="SERPENTINE RECEPTOR, CLASS X"/>
    <property type="match status" value="1"/>
</dbReference>
<proteinExistence type="predicted"/>
<keyword evidence="4 5" id="KW-0472">Membrane</keyword>